<comment type="caution">
    <text evidence="1">The sequence shown here is derived from an EMBL/GenBank/DDBJ whole genome shotgun (WGS) entry which is preliminary data.</text>
</comment>
<organism evidence="1 2">
    <name type="scientific">Bacillus spongiae</name>
    <dbReference type="NCBI Taxonomy" id="2683610"/>
    <lineage>
        <taxon>Bacteria</taxon>
        <taxon>Bacillati</taxon>
        <taxon>Bacillota</taxon>
        <taxon>Bacilli</taxon>
        <taxon>Bacillales</taxon>
        <taxon>Bacillaceae</taxon>
        <taxon>Bacillus</taxon>
    </lineage>
</organism>
<dbReference type="RefSeq" id="WP_336588161.1">
    <property type="nucleotide sequence ID" value="NZ_JBBAXC010000015.1"/>
</dbReference>
<dbReference type="Pfam" id="PF00300">
    <property type="entry name" value="His_Phos_1"/>
    <property type="match status" value="1"/>
</dbReference>
<keyword evidence="1" id="KW-0378">Hydrolase</keyword>
<dbReference type="EC" id="3.1.3.-" evidence="1"/>
<dbReference type="PANTHER" id="PTHR48100">
    <property type="entry name" value="BROAD-SPECIFICITY PHOSPHATASE YOR283W-RELATED"/>
    <property type="match status" value="1"/>
</dbReference>
<dbReference type="Gene3D" id="3.40.50.1240">
    <property type="entry name" value="Phosphoglycerate mutase-like"/>
    <property type="match status" value="1"/>
</dbReference>
<dbReference type="CDD" id="cd07067">
    <property type="entry name" value="HP_PGM_like"/>
    <property type="match status" value="1"/>
</dbReference>
<dbReference type="InterPro" id="IPR029033">
    <property type="entry name" value="His_PPase_superfam"/>
</dbReference>
<dbReference type="SUPFAM" id="SSF53254">
    <property type="entry name" value="Phosphoglycerate mutase-like"/>
    <property type="match status" value="1"/>
</dbReference>
<accession>A0ABU8HHU4</accession>
<dbReference type="GO" id="GO:0016787">
    <property type="term" value="F:hydrolase activity"/>
    <property type="evidence" value="ECO:0007669"/>
    <property type="project" value="UniProtKB-KW"/>
</dbReference>
<proteinExistence type="predicted"/>
<sequence length="180" mass="20527">MVKKIYLVRHCQAKGQSPNASLTPLGFEQSKELSGFLLQKEVDMIISSPYLRAVDSIKPFAEKVNVQIKEDKRLSERVLSSVNHPDWLQMLKESFTDLDLRYEGGESSDEAMSRAIKVITDVINSPFKTTVLVTHGNLMALILKYFDSSFGFEEWRALSNPDVYCLTFTGEEAELERVWK</sequence>
<dbReference type="Proteomes" id="UP001312865">
    <property type="component" value="Unassembled WGS sequence"/>
</dbReference>
<dbReference type="SMART" id="SM00855">
    <property type="entry name" value="PGAM"/>
    <property type="match status" value="1"/>
</dbReference>
<name>A0ABU8HHU4_9BACI</name>
<gene>
    <name evidence="1" type="ORF">WAK64_16820</name>
</gene>
<reference evidence="1 2" key="1">
    <citation type="journal article" date="2018" name="J. Microbiol.">
        <title>Bacillus spongiae sp. nov., isolated from sponge of Jeju Island.</title>
        <authorList>
            <person name="Lee G.E."/>
            <person name="Im W.T."/>
            <person name="Park J.S."/>
        </authorList>
    </citation>
    <scope>NUCLEOTIDE SEQUENCE [LARGE SCALE GENOMIC DNA]</scope>
    <source>
        <strain evidence="1 2">135PIL107-10</strain>
    </source>
</reference>
<evidence type="ECO:0000313" key="2">
    <source>
        <dbReference type="Proteomes" id="UP001312865"/>
    </source>
</evidence>
<protein>
    <submittedName>
        <fullName evidence="1">Histidine phosphatase family protein</fullName>
        <ecNumber evidence="1">3.1.3.-</ecNumber>
    </submittedName>
</protein>
<evidence type="ECO:0000313" key="1">
    <source>
        <dbReference type="EMBL" id="MEI5908713.1"/>
    </source>
</evidence>
<dbReference type="PANTHER" id="PTHR48100:SF1">
    <property type="entry name" value="HISTIDINE PHOSPHATASE FAMILY PROTEIN-RELATED"/>
    <property type="match status" value="1"/>
</dbReference>
<keyword evidence="2" id="KW-1185">Reference proteome</keyword>
<dbReference type="InterPro" id="IPR050275">
    <property type="entry name" value="PGM_Phosphatase"/>
</dbReference>
<dbReference type="EMBL" id="JBBAXC010000015">
    <property type="protein sequence ID" value="MEI5908713.1"/>
    <property type="molecule type" value="Genomic_DNA"/>
</dbReference>
<dbReference type="InterPro" id="IPR013078">
    <property type="entry name" value="His_Pase_superF_clade-1"/>
</dbReference>